<feature type="domain" description="Herpesvirus UL87 C-terminal" evidence="2">
    <location>
        <begin position="221"/>
        <end position="716"/>
    </location>
</feature>
<dbReference type="EMBL" id="KF274499">
    <property type="protein sequence ID" value="AIA62061.1"/>
    <property type="molecule type" value="Genomic_DNA"/>
</dbReference>
<evidence type="ECO:0000313" key="4">
    <source>
        <dbReference type="Proteomes" id="UP000168428"/>
    </source>
</evidence>
<dbReference type="KEGG" id="vg:19735499"/>
<dbReference type="Pfam" id="PF03043">
    <property type="entry name" value="Herpes_UL87"/>
    <property type="match status" value="1"/>
</dbReference>
<organism evidence="3 4">
    <name type="scientific">Alcelaphine gammaherpesvirus 2</name>
    <dbReference type="NCBI Taxonomy" id="138184"/>
    <lineage>
        <taxon>Viruses</taxon>
        <taxon>Duplodnaviria</taxon>
        <taxon>Heunggongvirae</taxon>
        <taxon>Peploviricota</taxon>
        <taxon>Herviviricetes</taxon>
        <taxon>Herpesvirales</taxon>
        <taxon>Orthoherpesviridae</taxon>
        <taxon>Gammaherpesvirinae</taxon>
        <taxon>Macavirus</taxon>
        <taxon>Macavirus alcelaphinegamma2</taxon>
    </lineage>
</organism>
<evidence type="ECO:0000313" key="3">
    <source>
        <dbReference type="EMBL" id="AIA62061.1"/>
    </source>
</evidence>
<accession>A0A068AAK1</accession>
<name>A0A068AAK1_9GAMA</name>
<dbReference type="OrthoDB" id="469at10239"/>
<dbReference type="RefSeq" id="YP_009044407.1">
    <property type="nucleotide sequence ID" value="NC_024382.1"/>
</dbReference>
<keyword evidence="4" id="KW-1185">Reference proteome</keyword>
<gene>
    <name evidence="3" type="ORF">ALHV2gp21</name>
</gene>
<evidence type="ECO:0000256" key="1">
    <source>
        <dbReference type="ARBA" id="ARBA00007679"/>
    </source>
</evidence>
<evidence type="ECO:0000259" key="2">
    <source>
        <dbReference type="Pfam" id="PF03043"/>
    </source>
</evidence>
<dbReference type="InterPro" id="IPR004285">
    <property type="entry name" value="Herpes_UL87_C"/>
</dbReference>
<dbReference type="GeneID" id="19735499"/>
<reference evidence="3 4" key="1">
    <citation type="journal article" date="2014" name="Vet. Microbiol.">
        <title>Malignant catarrhal fever in American bison (Bison bison) experimentally infected with alcelaphine herpesvirus 2.</title>
        <authorList>
            <person name="Taus N.S."/>
            <person name="O'Toole D."/>
            <person name="Herndon D.R."/>
            <person name="Cunha C.W."/>
            <person name="Warg J.V."/>
            <person name="Seal B.S."/>
            <person name="Brooking A."/>
            <person name="Li H."/>
        </authorList>
    </citation>
    <scope>NUCLEOTIDE SEQUENCE [LARGE SCALE GENOMIC DNA]</scope>
    <source>
        <strain evidence="3">Topi-AlHV-2</strain>
    </source>
</reference>
<dbReference type="Proteomes" id="UP000168428">
    <property type="component" value="Segment"/>
</dbReference>
<comment type="similarity">
    <text evidence="1">Belongs to the herpesviridae UL87 family.</text>
</comment>
<protein>
    <submittedName>
        <fullName evidence="3">Orf24</fullName>
    </submittedName>
</protein>
<sequence length="746" mass="84771">MMTVLDECCYLPVLSVQQLPEPSDEGCLEDQLEIFSILALNKKLTRAECHLAHIDALMGPEQTFYTCRAVRRLLLGLVHVPCVSVAPMPGEVRLPRGSPFCGKGLVFNGNQYYTTDQLNTDMFVPGIRSTEETDPPLDKNFTWRMIYFPKLVSTRVSWTCMFQIISRYVNMYELDECVSLFCNSLHPHLRQTCTYNYSLLTYHLKNPSLQRWPQSSRVVGKTSEEFALVNFLLHWPSSSCLTELRTKVLKGVKFFPRTLQYLSALPVSKGVTVQTLGILKYVERIGLLFPQWAPTVLKRTPKKFLCVIAVLNTRTNSSIWLQFPESGSMLRIALCMAVAKHVRREREILSQSKQPLSVARALVANFQKMQYAPRDFPTSLSSLEIAPTTPIRDQPANDIKDSFNAITHISINGFKVNVFNTNMVINTNITCLQTPCCYSQIVNVPKLVNNFVIKKYSVKEPAFTASIFYSEDFNLKAAINVNISGDIINFLLAMNTLKCFLPVTDIFPASMANWNSTFDIHGLENQHLVRSGRRDVFWTTNFPSVVSSSEGYNVSWFKAATATVSKIHGDSLTKQVQGEIKRLISHRNARISFCKNRLFATLENRNCAQIQAAHKRFLECLYESCSWFRVNTDAVIKLAQCGAFDFSKRIIAHSKSRHECALCGYKVCNSIPKVIINHKKTRLDDCGRNANFISYLQRGAPHMINTKARLFRHICRRASLRSYHFIGCGKAKEWSTALKLARQMQS</sequence>
<proteinExistence type="inferred from homology"/>